<dbReference type="Gene3D" id="2.30.110.10">
    <property type="entry name" value="Electron Transport, Fmn-binding Protein, Chain A"/>
    <property type="match status" value="2"/>
</dbReference>
<dbReference type="PANTHER" id="PTHR10851:SF0">
    <property type="entry name" value="PYRIDOXINE-5'-PHOSPHATE OXIDASE"/>
    <property type="match status" value="1"/>
</dbReference>
<reference evidence="7" key="1">
    <citation type="journal article" date="2019" name="Int. J. Syst. Evol. Microbiol.">
        <title>The Global Catalogue of Microorganisms (GCM) 10K type strain sequencing project: providing services to taxonomists for standard genome sequencing and annotation.</title>
        <authorList>
            <consortium name="The Broad Institute Genomics Platform"/>
            <consortium name="The Broad Institute Genome Sequencing Center for Infectious Disease"/>
            <person name="Wu L."/>
            <person name="Ma J."/>
        </authorList>
    </citation>
    <scope>NUCLEOTIDE SEQUENCE [LARGE SCALE GENOMIC DNA]</scope>
    <source>
        <strain evidence="7">JCM 17130</strain>
    </source>
</reference>
<evidence type="ECO:0000256" key="2">
    <source>
        <dbReference type="ARBA" id="ARBA00022630"/>
    </source>
</evidence>
<keyword evidence="3" id="KW-0288">FMN</keyword>
<protein>
    <submittedName>
        <fullName evidence="6">Pyridoxal 5'-phosphate synthase</fullName>
    </submittedName>
</protein>
<dbReference type="InterPro" id="IPR011576">
    <property type="entry name" value="Pyridox_Oxase_N"/>
</dbReference>
<evidence type="ECO:0000259" key="5">
    <source>
        <dbReference type="Pfam" id="PF01243"/>
    </source>
</evidence>
<dbReference type="Proteomes" id="UP001597277">
    <property type="component" value="Unassembled WGS sequence"/>
</dbReference>
<sequence length="184" mass="20647">MVEPLRPTLRTLPSLTGRSPVPDLAALPADPMRMFRDWLDLAIASAVPEPHTMTLSTVDDDGVPDARVLILKEVDETGWAFASTAESRKGRQLAARPAAALSFWWQPLARAVRVRGPVVEATRAESEEDLQARSPTAQAEVAGETWTLWRVRPTRVEFWRGSPDRRHLRIVYRRDGESWRASVS</sequence>
<keyword evidence="7" id="KW-1185">Reference proteome</keyword>
<dbReference type="Pfam" id="PF01243">
    <property type="entry name" value="PNPOx_N"/>
    <property type="match status" value="1"/>
</dbReference>
<evidence type="ECO:0000256" key="4">
    <source>
        <dbReference type="ARBA" id="ARBA00023002"/>
    </source>
</evidence>
<organism evidence="6 7">
    <name type="scientific">Georgenia deserti</name>
    <dbReference type="NCBI Taxonomy" id="2093781"/>
    <lineage>
        <taxon>Bacteria</taxon>
        <taxon>Bacillati</taxon>
        <taxon>Actinomycetota</taxon>
        <taxon>Actinomycetes</taxon>
        <taxon>Micrococcales</taxon>
        <taxon>Bogoriellaceae</taxon>
        <taxon>Georgenia</taxon>
    </lineage>
</organism>
<accession>A0ABW4KXX0</accession>
<dbReference type="PANTHER" id="PTHR10851">
    <property type="entry name" value="PYRIDOXINE-5-PHOSPHATE OXIDASE"/>
    <property type="match status" value="1"/>
</dbReference>
<comment type="caution">
    <text evidence="6">The sequence shown here is derived from an EMBL/GenBank/DDBJ whole genome shotgun (WGS) entry which is preliminary data.</text>
</comment>
<proteinExistence type="predicted"/>
<dbReference type="RefSeq" id="WP_388001656.1">
    <property type="nucleotide sequence ID" value="NZ_JBHUEE010000001.1"/>
</dbReference>
<evidence type="ECO:0000256" key="1">
    <source>
        <dbReference type="ARBA" id="ARBA00001917"/>
    </source>
</evidence>
<dbReference type="PIRSF" id="PIRSF000190">
    <property type="entry name" value="Pyd_amn-ph_oxd"/>
    <property type="match status" value="1"/>
</dbReference>
<evidence type="ECO:0000256" key="3">
    <source>
        <dbReference type="ARBA" id="ARBA00022643"/>
    </source>
</evidence>
<evidence type="ECO:0000313" key="7">
    <source>
        <dbReference type="Proteomes" id="UP001597277"/>
    </source>
</evidence>
<dbReference type="SUPFAM" id="SSF50475">
    <property type="entry name" value="FMN-binding split barrel"/>
    <property type="match status" value="1"/>
</dbReference>
<dbReference type="EMBL" id="JBHUEE010000001">
    <property type="protein sequence ID" value="MFD1716205.1"/>
    <property type="molecule type" value="Genomic_DNA"/>
</dbReference>
<evidence type="ECO:0000313" key="6">
    <source>
        <dbReference type="EMBL" id="MFD1716205.1"/>
    </source>
</evidence>
<name>A0ABW4KXX0_9MICO</name>
<comment type="cofactor">
    <cofactor evidence="1">
        <name>FMN</name>
        <dbReference type="ChEBI" id="CHEBI:58210"/>
    </cofactor>
</comment>
<dbReference type="InterPro" id="IPR000659">
    <property type="entry name" value="Pyridox_Oxase"/>
</dbReference>
<feature type="domain" description="Pyridoxamine 5'-phosphate oxidase N-terminal" evidence="5">
    <location>
        <begin position="42"/>
        <end position="159"/>
    </location>
</feature>
<keyword evidence="4" id="KW-0560">Oxidoreductase</keyword>
<keyword evidence="2" id="KW-0285">Flavoprotein</keyword>
<dbReference type="InterPro" id="IPR012349">
    <property type="entry name" value="Split_barrel_FMN-bd"/>
</dbReference>
<gene>
    <name evidence="6" type="ORF">ACFSE6_00020</name>
</gene>